<name>A0A418X2K2_9BURK</name>
<dbReference type="SUPFAM" id="SSF52540">
    <property type="entry name" value="P-loop containing nucleoside triphosphate hydrolases"/>
    <property type="match status" value="1"/>
</dbReference>
<dbReference type="NCBIfam" id="TIGR03709">
    <property type="entry name" value="PPK2_rel_1"/>
    <property type="match status" value="1"/>
</dbReference>
<feature type="domain" description="Polyphosphate kinase-2-related" evidence="5">
    <location>
        <begin position="29"/>
        <end position="252"/>
    </location>
</feature>
<gene>
    <name evidence="6" type="ORF">D3870_12360</name>
</gene>
<evidence type="ECO:0000256" key="3">
    <source>
        <dbReference type="ARBA" id="ARBA00022777"/>
    </source>
</evidence>
<reference evidence="6 7" key="1">
    <citation type="submission" date="2018-09" db="EMBL/GenBank/DDBJ databases">
        <authorList>
            <person name="Zhu H."/>
        </authorList>
    </citation>
    <scope>NUCLEOTIDE SEQUENCE [LARGE SCALE GENOMIC DNA]</scope>
    <source>
        <strain evidence="6 7">K2R10-39</strain>
    </source>
</reference>
<dbReference type="PANTHER" id="PTHR34383:SF3">
    <property type="entry name" value="POLYPHOSPHATE:AMP PHOSPHOTRANSFERASE"/>
    <property type="match status" value="1"/>
</dbReference>
<proteinExistence type="inferred from homology"/>
<evidence type="ECO:0000256" key="2">
    <source>
        <dbReference type="ARBA" id="ARBA00022679"/>
    </source>
</evidence>
<dbReference type="PANTHER" id="PTHR34383">
    <property type="entry name" value="POLYPHOSPHATE:AMP PHOSPHOTRANSFERASE-RELATED"/>
    <property type="match status" value="1"/>
</dbReference>
<feature type="compositionally biased region" description="Basic and acidic residues" evidence="4">
    <location>
        <begin position="1"/>
        <end position="21"/>
    </location>
</feature>
<comment type="caution">
    <text evidence="6">The sequence shown here is derived from an EMBL/GenBank/DDBJ whole genome shotgun (WGS) entry which is preliminary data.</text>
</comment>
<organism evidence="6 7">
    <name type="scientific">Noviherbaspirillum cavernae</name>
    <dbReference type="NCBI Taxonomy" id="2320862"/>
    <lineage>
        <taxon>Bacteria</taxon>
        <taxon>Pseudomonadati</taxon>
        <taxon>Pseudomonadota</taxon>
        <taxon>Betaproteobacteria</taxon>
        <taxon>Burkholderiales</taxon>
        <taxon>Oxalobacteraceae</taxon>
        <taxon>Noviherbaspirillum</taxon>
    </lineage>
</organism>
<keyword evidence="3 6" id="KW-0418">Kinase</keyword>
<feature type="region of interest" description="Disordered" evidence="4">
    <location>
        <begin position="1"/>
        <end position="34"/>
    </location>
</feature>
<sequence>MKAAERFRARGTQKIRDKDASDAPLATGDKERDERQVMELAKKIGEYQDIFYAEHRRKILIVLQGMDTSGKDGTIRKVFGELDPLGVRCVSFKVPTTVEREHDFLWRIHKEVPGQGEMAIFNRSHYEDVLVPAVHGLIGDKERKRRYAQIRDFEHMLAENGTVLLKFFLHISKAEQKKRLEARLANPDKHWKVDPNDLAERQYWNDYQQMYDKAIHETDADHAPWYVIPADSKDHRNLAIGSIVVETMKEMKLAYPPPNEAYFKVKVPD</sequence>
<dbReference type="InterPro" id="IPR016898">
    <property type="entry name" value="Polyphosphate_phosphotransfera"/>
</dbReference>
<evidence type="ECO:0000313" key="7">
    <source>
        <dbReference type="Proteomes" id="UP000285190"/>
    </source>
</evidence>
<dbReference type="Pfam" id="PF03976">
    <property type="entry name" value="PPK2"/>
    <property type="match status" value="1"/>
</dbReference>
<dbReference type="InterPro" id="IPR027417">
    <property type="entry name" value="P-loop_NTPase"/>
</dbReference>
<comment type="similarity">
    <text evidence="1">Belongs to the polyphosphate kinase 2 (PPK2) family. Class I subfamily.</text>
</comment>
<evidence type="ECO:0000313" key="6">
    <source>
        <dbReference type="EMBL" id="RJG06697.1"/>
    </source>
</evidence>
<dbReference type="OrthoDB" id="9775224at2"/>
<protein>
    <submittedName>
        <fullName evidence="6">Polyphosphate kinase 2 family protein</fullName>
    </submittedName>
</protein>
<evidence type="ECO:0000256" key="4">
    <source>
        <dbReference type="SAM" id="MobiDB-lite"/>
    </source>
</evidence>
<evidence type="ECO:0000259" key="5">
    <source>
        <dbReference type="Pfam" id="PF03976"/>
    </source>
</evidence>
<evidence type="ECO:0000256" key="1">
    <source>
        <dbReference type="ARBA" id="ARBA00009924"/>
    </source>
</evidence>
<dbReference type="Proteomes" id="UP000285190">
    <property type="component" value="Unassembled WGS sequence"/>
</dbReference>
<dbReference type="GO" id="GO:0006797">
    <property type="term" value="P:polyphosphate metabolic process"/>
    <property type="evidence" value="ECO:0007669"/>
    <property type="project" value="InterPro"/>
</dbReference>
<keyword evidence="2" id="KW-0808">Transferase</keyword>
<dbReference type="Gene3D" id="3.40.50.300">
    <property type="entry name" value="P-loop containing nucleotide triphosphate hydrolases"/>
    <property type="match status" value="1"/>
</dbReference>
<dbReference type="InterPro" id="IPR022300">
    <property type="entry name" value="PPK2-rel_1"/>
</dbReference>
<dbReference type="GO" id="GO:0008976">
    <property type="term" value="F:polyphosphate kinase activity"/>
    <property type="evidence" value="ECO:0007669"/>
    <property type="project" value="InterPro"/>
</dbReference>
<dbReference type="AlphaFoldDB" id="A0A418X2K2"/>
<dbReference type="EMBL" id="QYUN01000002">
    <property type="protein sequence ID" value="RJG06697.1"/>
    <property type="molecule type" value="Genomic_DNA"/>
</dbReference>
<dbReference type="RefSeq" id="WP_119739507.1">
    <property type="nucleotide sequence ID" value="NZ_QYUN01000002.1"/>
</dbReference>
<accession>A0A418X2K2</accession>
<keyword evidence="7" id="KW-1185">Reference proteome</keyword>
<dbReference type="InterPro" id="IPR022488">
    <property type="entry name" value="PPK2-related"/>
</dbReference>
<dbReference type="PIRSF" id="PIRSF028756">
    <property type="entry name" value="PPK2_prd"/>
    <property type="match status" value="1"/>
</dbReference>